<sequence length="75" mass="8035">MLAQIIINSGETRTIWAKRIGVSKSYLSDLLNGNRQPGLDVAVRIERLTQGAVPATSWVPEAAEASTLENKDAAA</sequence>
<dbReference type="Proteomes" id="UP001157355">
    <property type="component" value="Unassembled WGS sequence"/>
</dbReference>
<keyword evidence="3" id="KW-1185">Reference proteome</keyword>
<feature type="domain" description="HTH cro/C1-type" evidence="1">
    <location>
        <begin position="17"/>
        <end position="58"/>
    </location>
</feature>
<dbReference type="RefSeq" id="WP_284325884.1">
    <property type="nucleotide sequence ID" value="NZ_BSPP01000010.1"/>
</dbReference>
<dbReference type="PROSITE" id="PS50943">
    <property type="entry name" value="HTH_CROC1"/>
    <property type="match status" value="1"/>
</dbReference>
<protein>
    <recommendedName>
        <fullName evidence="1">HTH cro/C1-type domain-containing protein</fullName>
    </recommendedName>
</protein>
<dbReference type="GO" id="GO:0003677">
    <property type="term" value="F:DNA binding"/>
    <property type="evidence" value="ECO:0007669"/>
    <property type="project" value="InterPro"/>
</dbReference>
<dbReference type="AlphaFoldDB" id="A0AA37X2M7"/>
<dbReference type="EMBL" id="BSPP01000010">
    <property type="protein sequence ID" value="GLS87710.1"/>
    <property type="molecule type" value="Genomic_DNA"/>
</dbReference>
<evidence type="ECO:0000313" key="3">
    <source>
        <dbReference type="Proteomes" id="UP001157355"/>
    </source>
</evidence>
<dbReference type="Pfam" id="PF01381">
    <property type="entry name" value="HTH_3"/>
    <property type="match status" value="1"/>
</dbReference>
<dbReference type="Gene3D" id="1.10.260.40">
    <property type="entry name" value="lambda repressor-like DNA-binding domains"/>
    <property type="match status" value="1"/>
</dbReference>
<dbReference type="InterPro" id="IPR001387">
    <property type="entry name" value="Cro/C1-type_HTH"/>
</dbReference>
<evidence type="ECO:0000259" key="1">
    <source>
        <dbReference type="PROSITE" id="PS50943"/>
    </source>
</evidence>
<accession>A0AA37X2M7</accession>
<proteinExistence type="predicted"/>
<reference evidence="2 3" key="1">
    <citation type="journal article" date="2014" name="Int. J. Syst. Evol. Microbiol.">
        <title>Complete genome sequence of Corynebacterium casei LMG S-19264T (=DSM 44701T), isolated from a smear-ripened cheese.</title>
        <authorList>
            <consortium name="US DOE Joint Genome Institute (JGI-PGF)"/>
            <person name="Walter F."/>
            <person name="Albersmeier A."/>
            <person name="Kalinowski J."/>
            <person name="Ruckert C."/>
        </authorList>
    </citation>
    <scope>NUCLEOTIDE SEQUENCE [LARGE SCALE GENOMIC DNA]</scope>
    <source>
        <strain evidence="2 3">NBRC 111766</strain>
    </source>
</reference>
<gene>
    <name evidence="2" type="ORF">GCM10010873_26840</name>
</gene>
<name>A0AA37X2M7_9RHOB</name>
<dbReference type="SUPFAM" id="SSF47413">
    <property type="entry name" value="lambda repressor-like DNA-binding domains"/>
    <property type="match status" value="1"/>
</dbReference>
<comment type="caution">
    <text evidence="2">The sequence shown here is derived from an EMBL/GenBank/DDBJ whole genome shotgun (WGS) entry which is preliminary data.</text>
</comment>
<organism evidence="2 3">
    <name type="scientific">Cypionkella aquatica</name>
    <dbReference type="NCBI Taxonomy" id="1756042"/>
    <lineage>
        <taxon>Bacteria</taxon>
        <taxon>Pseudomonadati</taxon>
        <taxon>Pseudomonadota</taxon>
        <taxon>Alphaproteobacteria</taxon>
        <taxon>Rhodobacterales</taxon>
        <taxon>Paracoccaceae</taxon>
        <taxon>Cypionkella</taxon>
    </lineage>
</organism>
<evidence type="ECO:0000313" key="2">
    <source>
        <dbReference type="EMBL" id="GLS87710.1"/>
    </source>
</evidence>
<dbReference type="InterPro" id="IPR010982">
    <property type="entry name" value="Lambda_DNA-bd_dom_sf"/>
</dbReference>
<dbReference type="CDD" id="cd00093">
    <property type="entry name" value="HTH_XRE"/>
    <property type="match status" value="1"/>
</dbReference>